<dbReference type="AlphaFoldDB" id="A0A1H6Y9K0"/>
<dbReference type="Proteomes" id="UP000199532">
    <property type="component" value="Unassembled WGS sequence"/>
</dbReference>
<reference evidence="1 2" key="1">
    <citation type="submission" date="2016-10" db="EMBL/GenBank/DDBJ databases">
        <authorList>
            <person name="de Groot N.N."/>
        </authorList>
    </citation>
    <scope>NUCLEOTIDE SEQUENCE [LARGE SCALE GENOMIC DNA]</scope>
    <source>
        <strain evidence="1 2">DSM 19938</strain>
    </source>
</reference>
<organism evidence="1 2">
    <name type="scientific">Dyadobacter koreensis</name>
    <dbReference type="NCBI Taxonomy" id="408657"/>
    <lineage>
        <taxon>Bacteria</taxon>
        <taxon>Pseudomonadati</taxon>
        <taxon>Bacteroidota</taxon>
        <taxon>Cytophagia</taxon>
        <taxon>Cytophagales</taxon>
        <taxon>Spirosomataceae</taxon>
        <taxon>Dyadobacter</taxon>
    </lineage>
</organism>
<sequence>MTNEPAGGPWGYLRSAGGKKGASIIDDWKQLHLSFKKGNKSY</sequence>
<proteinExistence type="predicted"/>
<evidence type="ECO:0000313" key="2">
    <source>
        <dbReference type="Proteomes" id="UP000199532"/>
    </source>
</evidence>
<dbReference type="RefSeq" id="WP_262485753.1">
    <property type="nucleotide sequence ID" value="NZ_FNXY01000007.1"/>
</dbReference>
<protein>
    <submittedName>
        <fullName evidence="1">Uncharacterized protein</fullName>
    </submittedName>
</protein>
<dbReference type="EMBL" id="FNXY01000007">
    <property type="protein sequence ID" value="SEJ37958.1"/>
    <property type="molecule type" value="Genomic_DNA"/>
</dbReference>
<name>A0A1H6Y9K0_9BACT</name>
<accession>A0A1H6Y9K0</accession>
<evidence type="ECO:0000313" key="1">
    <source>
        <dbReference type="EMBL" id="SEJ37958.1"/>
    </source>
</evidence>
<gene>
    <name evidence="1" type="ORF">SAMN04487995_4354</name>
</gene>
<keyword evidence="2" id="KW-1185">Reference proteome</keyword>